<dbReference type="PANTHER" id="PTHR30222:SF17">
    <property type="entry name" value="SPERMIDINE_PUTRESCINE-BINDING PERIPLASMIC PROTEIN"/>
    <property type="match status" value="1"/>
</dbReference>
<dbReference type="InterPro" id="IPR001188">
    <property type="entry name" value="Sperm_putr-bd"/>
</dbReference>
<evidence type="ECO:0000256" key="1">
    <source>
        <dbReference type="ARBA" id="ARBA00004418"/>
    </source>
</evidence>
<gene>
    <name evidence="6" type="ORF">RP75_23985</name>
</gene>
<proteinExistence type="predicted"/>
<evidence type="ECO:0000313" key="6">
    <source>
        <dbReference type="EMBL" id="KJF70906.1"/>
    </source>
</evidence>
<dbReference type="PANTHER" id="PTHR30222">
    <property type="entry name" value="SPERMIDINE/PUTRESCINE-BINDING PERIPLASMIC PROTEIN"/>
    <property type="match status" value="1"/>
</dbReference>
<protein>
    <submittedName>
        <fullName evidence="6">ABC transporter substrate-binding protein</fullName>
    </submittedName>
</protein>
<dbReference type="InterPro" id="IPR006311">
    <property type="entry name" value="TAT_signal"/>
</dbReference>
<feature type="signal peptide" evidence="5">
    <location>
        <begin position="1"/>
        <end position="22"/>
    </location>
</feature>
<organism evidence="6 7">
    <name type="scientific">Agrobacterium arsenijevicii</name>
    <dbReference type="NCBI Taxonomy" id="1585697"/>
    <lineage>
        <taxon>Bacteria</taxon>
        <taxon>Pseudomonadati</taxon>
        <taxon>Pseudomonadota</taxon>
        <taxon>Alphaproteobacteria</taxon>
        <taxon>Hyphomicrobiales</taxon>
        <taxon>Rhizobiaceae</taxon>
        <taxon>Rhizobium/Agrobacterium group</taxon>
        <taxon>Agrobacterium</taxon>
    </lineage>
</organism>
<evidence type="ECO:0000256" key="5">
    <source>
        <dbReference type="SAM" id="SignalP"/>
    </source>
</evidence>
<keyword evidence="7" id="KW-1185">Reference proteome</keyword>
<evidence type="ECO:0000313" key="7">
    <source>
        <dbReference type="Proteomes" id="UP000032564"/>
    </source>
</evidence>
<reference evidence="6 7" key="1">
    <citation type="submission" date="2014-12" db="EMBL/GenBank/DDBJ databases">
        <authorList>
            <person name="Kuzmanovic N."/>
            <person name="Pulawska J."/>
            <person name="Obradovic A."/>
        </authorList>
    </citation>
    <scope>NUCLEOTIDE SEQUENCE [LARGE SCALE GENOMIC DNA]</scope>
    <source>
        <strain evidence="6 7">KFB 330</strain>
    </source>
</reference>
<dbReference type="Gene3D" id="3.40.190.10">
    <property type="entry name" value="Periplasmic binding protein-like II"/>
    <property type="match status" value="2"/>
</dbReference>
<dbReference type="RefSeq" id="WP_045023070.1">
    <property type="nucleotide sequence ID" value="NZ_CP166106.1"/>
</dbReference>
<dbReference type="SUPFAM" id="SSF53850">
    <property type="entry name" value="Periplasmic binding protein-like II"/>
    <property type="match status" value="1"/>
</dbReference>
<comment type="caution">
    <text evidence="6">The sequence shown here is derived from an EMBL/GenBank/DDBJ whole genome shotgun (WGS) entry which is preliminary data.</text>
</comment>
<evidence type="ECO:0000256" key="3">
    <source>
        <dbReference type="ARBA" id="ARBA00022729"/>
    </source>
</evidence>
<dbReference type="Proteomes" id="UP000032564">
    <property type="component" value="Unassembled WGS sequence"/>
</dbReference>
<evidence type="ECO:0000256" key="4">
    <source>
        <dbReference type="ARBA" id="ARBA00022764"/>
    </source>
</evidence>
<sequence length="370" mass="40640">MTQILSKPTGRRTLLKASGALAATSLFTPALNLKAWASEEPITLLTWEGYQPVEWVREWQDANGGVQINPVLISSGDEVFAQLMSGAVKPDVIYAEASLAGRLSKAGLISSFNAAKVPNIANILPALDWQTPLSVDGTLMGIPLHWGTQPLQYDANVIKEAPTSWAALWNKEYTGRVTTFDDATVNFQMIALYVGAKDPFNLTEEEFGRATDALRELRGQVRVVTRGFDDATTLYASGEAVIGYCHLVTVVNSLRTQGKNFKYILPKEGTPAWIEGTYISPKGQRDVVYKFLNDTMSVAWQTRFMKATASNGVLTAENALKGGLTDEELNSTNIPDADNPSFKQNLLFAREPEDVDRRIQIWSDFLAGTL</sequence>
<dbReference type="PRINTS" id="PR00909">
    <property type="entry name" value="SPERMDNBNDNG"/>
</dbReference>
<keyword evidence="4" id="KW-0574">Periplasm</keyword>
<dbReference type="PROSITE" id="PS51318">
    <property type="entry name" value="TAT"/>
    <property type="match status" value="1"/>
</dbReference>
<dbReference type="Pfam" id="PF13416">
    <property type="entry name" value="SBP_bac_8"/>
    <property type="match status" value="1"/>
</dbReference>
<evidence type="ECO:0000256" key="2">
    <source>
        <dbReference type="ARBA" id="ARBA00022448"/>
    </source>
</evidence>
<dbReference type="InterPro" id="IPR006059">
    <property type="entry name" value="SBP"/>
</dbReference>
<comment type="subcellular location">
    <subcellularLocation>
        <location evidence="1">Periplasm</location>
    </subcellularLocation>
</comment>
<feature type="chain" id="PRO_5046421693" evidence="5">
    <location>
        <begin position="23"/>
        <end position="370"/>
    </location>
</feature>
<accession>A0ABR5D1I7</accession>
<dbReference type="EMBL" id="JWIT01000025">
    <property type="protein sequence ID" value="KJF70906.1"/>
    <property type="molecule type" value="Genomic_DNA"/>
</dbReference>
<keyword evidence="2" id="KW-0813">Transport</keyword>
<keyword evidence="3 5" id="KW-0732">Signal</keyword>
<name>A0ABR5D1I7_9HYPH</name>